<keyword evidence="8" id="KW-1185">Reference proteome</keyword>
<evidence type="ECO:0000256" key="1">
    <source>
        <dbReference type="ARBA" id="ARBA00008239"/>
    </source>
</evidence>
<evidence type="ECO:0000256" key="4">
    <source>
        <dbReference type="ARBA" id="ARBA00023186"/>
    </source>
</evidence>
<dbReference type="SUPFAM" id="SSF55874">
    <property type="entry name" value="ATPase domain of HSP90 chaperone/DNA topoisomerase II/histidine kinase"/>
    <property type="match status" value="1"/>
</dbReference>
<evidence type="ECO:0000313" key="8">
    <source>
        <dbReference type="Proteomes" id="UP000809529"/>
    </source>
</evidence>
<dbReference type="Gene3D" id="3.30.230.80">
    <property type="match status" value="1"/>
</dbReference>
<dbReference type="InterPro" id="IPR019805">
    <property type="entry name" value="Heat_shock_protein_90_CS"/>
</dbReference>
<evidence type="ECO:0000259" key="6">
    <source>
        <dbReference type="SMART" id="SM00387"/>
    </source>
</evidence>
<comment type="subunit">
    <text evidence="5">Homodimer.</text>
</comment>
<dbReference type="InterPro" id="IPR003594">
    <property type="entry name" value="HATPase_dom"/>
</dbReference>
<comment type="subcellular location">
    <subcellularLocation>
        <location evidence="5">Cytoplasm</location>
    </subcellularLocation>
</comment>
<protein>
    <recommendedName>
        <fullName evidence="5">Chaperone protein HtpG</fullName>
    </recommendedName>
    <alternativeName>
        <fullName evidence="5">Heat shock protein HtpG</fullName>
    </alternativeName>
    <alternativeName>
        <fullName evidence="5">High temperature protein G</fullName>
    </alternativeName>
</protein>
<comment type="caution">
    <text evidence="7">The sequence shown here is derived from an EMBL/GenBank/DDBJ whole genome shotgun (WGS) entry which is preliminary data.</text>
</comment>
<accession>A0ABS1ZFT7</accession>
<dbReference type="PRINTS" id="PR00775">
    <property type="entry name" value="HEATSHOCK90"/>
</dbReference>
<organism evidence="7 8">
    <name type="scientific">Pseudomonas weihenstephanensis</name>
    <dbReference type="NCBI Taxonomy" id="1608994"/>
    <lineage>
        <taxon>Bacteria</taxon>
        <taxon>Pseudomonadati</taxon>
        <taxon>Pseudomonadota</taxon>
        <taxon>Gammaproteobacteria</taxon>
        <taxon>Pseudomonadales</taxon>
        <taxon>Pseudomonadaceae</taxon>
        <taxon>Pseudomonas</taxon>
    </lineage>
</organism>
<gene>
    <name evidence="5 7" type="primary">htpG</name>
    <name evidence="7" type="ORF">GYN02_09085</name>
</gene>
<dbReference type="Proteomes" id="UP000809529">
    <property type="component" value="Unassembled WGS sequence"/>
</dbReference>
<evidence type="ECO:0000256" key="5">
    <source>
        <dbReference type="HAMAP-Rule" id="MF_00505"/>
    </source>
</evidence>
<dbReference type="PIRSF" id="PIRSF002583">
    <property type="entry name" value="Hsp90"/>
    <property type="match status" value="1"/>
</dbReference>
<proteinExistence type="inferred from homology"/>
<keyword evidence="5" id="KW-0963">Cytoplasm</keyword>
<dbReference type="InterPro" id="IPR020575">
    <property type="entry name" value="Hsp90_N"/>
</dbReference>
<dbReference type="SMART" id="SM00387">
    <property type="entry name" value="HATPase_c"/>
    <property type="match status" value="1"/>
</dbReference>
<dbReference type="Gene3D" id="3.40.50.11260">
    <property type="match status" value="1"/>
</dbReference>
<sequence length="634" mass="71383">MSVDTQKETLGFQTEVKQLLHLMIHSLYSNKEIFLRELISNASDAVDKLRFEALSKPELLEGGDELKIRVSFDKDANTVTLEDNGIGMNRDDVIAHLGTIAKSGTADFMKNLSGDQKKDSHLIGQFGVGFYSAFIVADKVDVYSRRAGTPASEGVHWSSKGEGEFEVANIDKPERGTKIVLHLKSGEEEFADGWRLRNIIKKYSDHIALPIELPKEQTVAEGEEVPALEWETVNRASALWTRPRTEVKDEEYQEFYKHIAHDFENPLAWSHNKVEGKLEYSSLLYVPARAPFDLYQREAPKGLKLYVQRVFVMDQAESFLPLYLRFIKGVVDSNDLSLNVSREILQKDPIIDSMKSALTKRVLDMLEKLAKNEPEKYQGFWKNFGQVLKEGPAEDFANKEKIAGLLRFASTHEDGGEQTVSLAQYLERAKEGQDKIYYLTGETYAQVKNSPHLEVFRKKGIEVLLLTDRIDEWLMSYLSDFDGKSFVDVARGDLDLGNLDSEEDKKAAEEVAKAKEGLVERIKAALGESVSEVRVSHRLTDSPAILAIGEQDLGLQMRQILEASGQKVPDSKPIFEFNPAHPLIEKLDTEQSEERFGDLSHILFDQAALAAGDSLKDPAAYVRRLNKLLVELSA</sequence>
<feature type="region of interest" description="C" evidence="5">
    <location>
        <begin position="560"/>
        <end position="634"/>
    </location>
</feature>
<dbReference type="PANTHER" id="PTHR11528">
    <property type="entry name" value="HEAT SHOCK PROTEIN 90 FAMILY MEMBER"/>
    <property type="match status" value="1"/>
</dbReference>
<dbReference type="HAMAP" id="MF_00505">
    <property type="entry name" value="HSP90"/>
    <property type="match status" value="1"/>
</dbReference>
<keyword evidence="4 5" id="KW-0143">Chaperone</keyword>
<dbReference type="EMBL" id="JAAEBW010000004">
    <property type="protein sequence ID" value="MBM1195329.1"/>
    <property type="molecule type" value="Genomic_DNA"/>
</dbReference>
<evidence type="ECO:0000313" key="7">
    <source>
        <dbReference type="EMBL" id="MBM1195329.1"/>
    </source>
</evidence>
<comment type="caution">
    <text evidence="5">Lacks conserved residue(s) required for the propagation of feature annotation.</text>
</comment>
<evidence type="ECO:0000256" key="2">
    <source>
        <dbReference type="ARBA" id="ARBA00022741"/>
    </source>
</evidence>
<comment type="function">
    <text evidence="5">Molecular chaperone. Has ATPase activity.</text>
</comment>
<name>A0ABS1ZFT7_9PSED</name>
<dbReference type="Pfam" id="PF13589">
    <property type="entry name" value="HATPase_c_3"/>
    <property type="match status" value="1"/>
</dbReference>
<dbReference type="CDD" id="cd16927">
    <property type="entry name" value="HATPase_Hsp90-like"/>
    <property type="match status" value="1"/>
</dbReference>
<dbReference type="RefSeq" id="WP_203302708.1">
    <property type="nucleotide sequence ID" value="NZ_JAAEBW010000004.1"/>
</dbReference>
<evidence type="ECO:0000256" key="3">
    <source>
        <dbReference type="ARBA" id="ARBA00022840"/>
    </source>
</evidence>
<dbReference type="InterPro" id="IPR037196">
    <property type="entry name" value="HSP90_C"/>
</dbReference>
<dbReference type="InterPro" id="IPR020568">
    <property type="entry name" value="Ribosomal_Su5_D2-typ_SF"/>
</dbReference>
<dbReference type="Gene3D" id="1.20.120.790">
    <property type="entry name" value="Heat shock protein 90, C-terminal domain"/>
    <property type="match status" value="1"/>
</dbReference>
<dbReference type="SUPFAM" id="SSF110942">
    <property type="entry name" value="HSP90 C-terminal domain"/>
    <property type="match status" value="1"/>
</dbReference>
<dbReference type="NCBIfam" id="NF003555">
    <property type="entry name" value="PRK05218.1"/>
    <property type="match status" value="1"/>
</dbReference>
<dbReference type="InterPro" id="IPR036890">
    <property type="entry name" value="HATPase_C_sf"/>
</dbReference>
<dbReference type="InterPro" id="IPR001404">
    <property type="entry name" value="Hsp90_fam"/>
</dbReference>
<comment type="similarity">
    <text evidence="1 5">Belongs to the heat shock protein 90 family.</text>
</comment>
<keyword evidence="3 5" id="KW-0067">ATP-binding</keyword>
<feature type="region of interest" description="A; substrate-binding" evidence="5">
    <location>
        <begin position="1"/>
        <end position="342"/>
    </location>
</feature>
<keyword evidence="2 5" id="KW-0547">Nucleotide-binding</keyword>
<dbReference type="Pfam" id="PF00183">
    <property type="entry name" value="HSP90"/>
    <property type="match status" value="1"/>
</dbReference>
<dbReference type="Gene3D" id="3.30.565.10">
    <property type="entry name" value="Histidine kinase-like ATPase, C-terminal domain"/>
    <property type="match status" value="1"/>
</dbReference>
<reference evidence="7 8" key="1">
    <citation type="submission" date="2020-01" db="EMBL/GenBank/DDBJ databases">
        <title>Comparative genomics of meat spoilage bacteria.</title>
        <authorList>
            <person name="Hilgarth M."/>
            <person name="Vogel R.F."/>
        </authorList>
    </citation>
    <scope>NUCLEOTIDE SEQUENCE [LARGE SCALE GENOMIC DNA]</scope>
    <source>
        <strain evidence="7 8">TMW2.2077</strain>
    </source>
</reference>
<feature type="domain" description="Histidine kinase/HSP90-like ATPase" evidence="6">
    <location>
        <begin position="30"/>
        <end position="187"/>
    </location>
</feature>
<dbReference type="PROSITE" id="PS00298">
    <property type="entry name" value="HSP90"/>
    <property type="match status" value="1"/>
</dbReference>
<keyword evidence="5" id="KW-0346">Stress response</keyword>
<dbReference type="SUPFAM" id="SSF54211">
    <property type="entry name" value="Ribosomal protein S5 domain 2-like"/>
    <property type="match status" value="1"/>
</dbReference>